<protein>
    <submittedName>
        <fullName evidence="1">Uncharacterized protein</fullName>
    </submittedName>
</protein>
<gene>
    <name evidence="1" type="ORF">SAMN02745194_05027</name>
</gene>
<dbReference type="AlphaFoldDB" id="A0A1M6SX45"/>
<feature type="non-terminal residue" evidence="1">
    <location>
        <position position="1"/>
    </location>
</feature>
<evidence type="ECO:0000313" key="1">
    <source>
        <dbReference type="EMBL" id="SHK49295.1"/>
    </source>
</evidence>
<keyword evidence="2" id="KW-1185">Reference proteome</keyword>
<organism evidence="1 2">
    <name type="scientific">Muricoccus roseus</name>
    <dbReference type="NCBI Taxonomy" id="198092"/>
    <lineage>
        <taxon>Bacteria</taxon>
        <taxon>Pseudomonadati</taxon>
        <taxon>Pseudomonadota</taxon>
        <taxon>Alphaproteobacteria</taxon>
        <taxon>Acetobacterales</taxon>
        <taxon>Roseomonadaceae</taxon>
        <taxon>Muricoccus</taxon>
    </lineage>
</organism>
<dbReference type="Proteomes" id="UP000184387">
    <property type="component" value="Unassembled WGS sequence"/>
</dbReference>
<sequence>CRVELPPAMAPHLAVLSGKVGTVRLLRKIRRELGTDEPSALLPEFHRRLPEAAT</sequence>
<reference evidence="1 2" key="1">
    <citation type="submission" date="2016-11" db="EMBL/GenBank/DDBJ databases">
        <authorList>
            <person name="Jaros S."/>
            <person name="Januszkiewicz K."/>
            <person name="Wedrychowicz H."/>
        </authorList>
    </citation>
    <scope>NUCLEOTIDE SEQUENCE [LARGE SCALE GENOMIC DNA]</scope>
    <source>
        <strain evidence="1 2">DSM 14916</strain>
    </source>
</reference>
<dbReference type="EMBL" id="FQZF01000064">
    <property type="protein sequence ID" value="SHK49295.1"/>
    <property type="molecule type" value="Genomic_DNA"/>
</dbReference>
<accession>A0A1M6SX45</accession>
<proteinExistence type="predicted"/>
<name>A0A1M6SX45_9PROT</name>
<evidence type="ECO:0000313" key="2">
    <source>
        <dbReference type="Proteomes" id="UP000184387"/>
    </source>
</evidence>